<organism evidence="2 3">
    <name type="scientific">Babesia caballi</name>
    <dbReference type="NCBI Taxonomy" id="5871"/>
    <lineage>
        <taxon>Eukaryota</taxon>
        <taxon>Sar</taxon>
        <taxon>Alveolata</taxon>
        <taxon>Apicomplexa</taxon>
        <taxon>Aconoidasida</taxon>
        <taxon>Piroplasmida</taxon>
        <taxon>Babesiidae</taxon>
        <taxon>Babesia</taxon>
    </lineage>
</organism>
<dbReference type="AlphaFoldDB" id="A0AAV4LUZ8"/>
<feature type="region of interest" description="Disordered" evidence="1">
    <location>
        <begin position="36"/>
        <end position="82"/>
    </location>
</feature>
<dbReference type="Proteomes" id="UP001497744">
    <property type="component" value="Unassembled WGS sequence"/>
</dbReference>
<evidence type="ECO:0000313" key="3">
    <source>
        <dbReference type="Proteomes" id="UP001497744"/>
    </source>
</evidence>
<name>A0AAV4LUZ8_BABCB</name>
<feature type="compositionally biased region" description="Polar residues" evidence="1">
    <location>
        <begin position="40"/>
        <end position="54"/>
    </location>
</feature>
<reference evidence="2 3" key="1">
    <citation type="submission" date="2021-06" db="EMBL/GenBank/DDBJ databases">
        <title>Genome sequence of Babesia caballi.</title>
        <authorList>
            <person name="Yamagishi J."/>
            <person name="Kidaka T."/>
            <person name="Ochi A."/>
        </authorList>
    </citation>
    <scope>NUCLEOTIDE SEQUENCE [LARGE SCALE GENOMIC DNA]</scope>
    <source>
        <strain evidence="2">USDA-D6B2</strain>
    </source>
</reference>
<protein>
    <submittedName>
        <fullName evidence="2">Uncharacterized protein</fullName>
    </submittedName>
</protein>
<dbReference type="GeneID" id="94194901"/>
<comment type="caution">
    <text evidence="2">The sequence shown here is derived from an EMBL/GenBank/DDBJ whole genome shotgun (WGS) entry which is preliminary data.</text>
</comment>
<proteinExistence type="predicted"/>
<dbReference type="RefSeq" id="XP_067715489.1">
    <property type="nucleotide sequence ID" value="XM_067859388.1"/>
</dbReference>
<accession>A0AAV4LUZ8</accession>
<sequence>MEQHRALRHHANAAPQTLLGHSRDVHAVHQNPPARHVVHATQQQTQSRLPSPSRTHNRQRLPLRKPETHVIQRQSRARPAQRRITETDVLKLNHWQVACCGELNGQFLRALLVNRHRLVEQHVRRAL</sequence>
<evidence type="ECO:0000313" key="2">
    <source>
        <dbReference type="EMBL" id="GIX63420.1"/>
    </source>
</evidence>
<gene>
    <name evidence="2" type="ORF">BcabD6B2_28550</name>
</gene>
<keyword evidence="3" id="KW-1185">Reference proteome</keyword>
<dbReference type="EMBL" id="BPLF01000002">
    <property type="protein sequence ID" value="GIX63420.1"/>
    <property type="molecule type" value="Genomic_DNA"/>
</dbReference>
<dbReference type="AntiFam" id="ANF00095">
    <property type="entry name" value="Shadow ORF (opposite ABC transporters)"/>
</dbReference>
<evidence type="ECO:0000256" key="1">
    <source>
        <dbReference type="SAM" id="MobiDB-lite"/>
    </source>
</evidence>